<evidence type="ECO:0000256" key="5">
    <source>
        <dbReference type="SAM" id="Phobius"/>
    </source>
</evidence>
<dbReference type="NCBIfam" id="NF004824">
    <property type="entry name" value="PRK06180.1"/>
    <property type="match status" value="1"/>
</dbReference>
<evidence type="ECO:0000313" key="6">
    <source>
        <dbReference type="EMBL" id="GGP54233.1"/>
    </source>
</evidence>
<sequence>MRPVRADRLPRRDWSGTRMSTPTSRTFLITGVSSGLGRAFATGALEAGHVVVGTVRKDGDRAAFEALAPGRAHARLLDVTDDDAVFTAVRETEEHVGPIDVLIANAGYGYEGVFEESPLAQLRAQFAANVFGLAATVQAVLPFMRRRRAGHIFAVGSMGGLMTVPGLAFYCGSKYAVEGMMEALAKEVAPFGVRVTILEPGSFRTDWAGRSMIRSERSIADYDELFEPLRAARQAASGHQLGDPAKAAAAVLAVLDAPRPPVHLVLGSDALRLVAAGRAAVEADLREWAELSRSTDFPEGHQITS</sequence>
<dbReference type="PANTHER" id="PTHR43976">
    <property type="entry name" value="SHORT CHAIN DEHYDROGENASE"/>
    <property type="match status" value="1"/>
</dbReference>
<evidence type="ECO:0000313" key="7">
    <source>
        <dbReference type="Proteomes" id="UP000639606"/>
    </source>
</evidence>
<evidence type="ECO:0000256" key="4">
    <source>
        <dbReference type="SAM" id="MobiDB-lite"/>
    </source>
</evidence>
<dbReference type="EMBL" id="BMRG01000004">
    <property type="protein sequence ID" value="GGP54233.1"/>
    <property type="molecule type" value="Genomic_DNA"/>
</dbReference>
<evidence type="ECO:0000256" key="3">
    <source>
        <dbReference type="RuleBase" id="RU000363"/>
    </source>
</evidence>
<accession>A0A918ALG5</accession>
<evidence type="ECO:0000256" key="2">
    <source>
        <dbReference type="ARBA" id="ARBA00023002"/>
    </source>
</evidence>
<dbReference type="Pfam" id="PF00106">
    <property type="entry name" value="adh_short"/>
    <property type="match status" value="1"/>
</dbReference>
<dbReference type="CDD" id="cd05374">
    <property type="entry name" value="17beta-HSD-like_SDR_c"/>
    <property type="match status" value="1"/>
</dbReference>
<dbReference type="InterPro" id="IPR036291">
    <property type="entry name" value="NAD(P)-bd_dom_sf"/>
</dbReference>
<dbReference type="GO" id="GO:0016491">
    <property type="term" value="F:oxidoreductase activity"/>
    <property type="evidence" value="ECO:0007669"/>
    <property type="project" value="UniProtKB-KW"/>
</dbReference>
<evidence type="ECO:0000256" key="1">
    <source>
        <dbReference type="ARBA" id="ARBA00006484"/>
    </source>
</evidence>
<protein>
    <submittedName>
        <fullName evidence="6">Short-chain dehydrogenase/reductase</fullName>
    </submittedName>
</protein>
<keyword evidence="7" id="KW-1185">Reference proteome</keyword>
<gene>
    <name evidence="6" type="ORF">GCM10010185_28360</name>
</gene>
<comment type="caution">
    <text evidence="6">The sequence shown here is derived from an EMBL/GenBank/DDBJ whole genome shotgun (WGS) entry which is preliminary data.</text>
</comment>
<dbReference type="InterPro" id="IPR002347">
    <property type="entry name" value="SDR_fam"/>
</dbReference>
<proteinExistence type="inferred from homology"/>
<comment type="similarity">
    <text evidence="1 3">Belongs to the short-chain dehydrogenases/reductases (SDR) family.</text>
</comment>
<feature type="compositionally biased region" description="Basic and acidic residues" evidence="4">
    <location>
        <begin position="1"/>
        <end position="15"/>
    </location>
</feature>
<dbReference type="SUPFAM" id="SSF51735">
    <property type="entry name" value="NAD(P)-binding Rossmann-fold domains"/>
    <property type="match status" value="1"/>
</dbReference>
<feature type="region of interest" description="Disordered" evidence="4">
    <location>
        <begin position="1"/>
        <end position="20"/>
    </location>
</feature>
<feature type="transmembrane region" description="Helical" evidence="5">
    <location>
        <begin position="150"/>
        <end position="171"/>
    </location>
</feature>
<keyword evidence="5" id="KW-1133">Transmembrane helix</keyword>
<dbReference type="InterPro" id="IPR051911">
    <property type="entry name" value="SDR_oxidoreductase"/>
</dbReference>
<dbReference type="AlphaFoldDB" id="A0A918ALG5"/>
<dbReference type="PANTHER" id="PTHR43976:SF16">
    <property type="entry name" value="SHORT-CHAIN DEHYDROGENASE_REDUCTASE FAMILY PROTEIN"/>
    <property type="match status" value="1"/>
</dbReference>
<reference evidence="6" key="2">
    <citation type="submission" date="2020-09" db="EMBL/GenBank/DDBJ databases">
        <authorList>
            <person name="Sun Q."/>
            <person name="Ohkuma M."/>
        </authorList>
    </citation>
    <scope>NUCLEOTIDE SEQUENCE</scope>
    <source>
        <strain evidence="6">JCM 3313</strain>
    </source>
</reference>
<dbReference type="Proteomes" id="UP000639606">
    <property type="component" value="Unassembled WGS sequence"/>
</dbReference>
<reference evidence="6" key="1">
    <citation type="journal article" date="2014" name="Int. J. Syst. Evol. Microbiol.">
        <title>Complete genome sequence of Corynebacterium casei LMG S-19264T (=DSM 44701T), isolated from a smear-ripened cheese.</title>
        <authorList>
            <consortium name="US DOE Joint Genome Institute (JGI-PGF)"/>
            <person name="Walter F."/>
            <person name="Albersmeier A."/>
            <person name="Kalinowski J."/>
            <person name="Ruckert C."/>
        </authorList>
    </citation>
    <scope>NUCLEOTIDE SEQUENCE</scope>
    <source>
        <strain evidence="6">JCM 3313</strain>
    </source>
</reference>
<keyword evidence="5" id="KW-0472">Membrane</keyword>
<organism evidence="6 7">
    <name type="scientific">Saccharothrix coeruleofusca</name>
    <dbReference type="NCBI Taxonomy" id="33919"/>
    <lineage>
        <taxon>Bacteria</taxon>
        <taxon>Bacillati</taxon>
        <taxon>Actinomycetota</taxon>
        <taxon>Actinomycetes</taxon>
        <taxon>Pseudonocardiales</taxon>
        <taxon>Pseudonocardiaceae</taxon>
        <taxon>Saccharothrix</taxon>
    </lineage>
</organism>
<dbReference type="PROSITE" id="PS00061">
    <property type="entry name" value="ADH_SHORT"/>
    <property type="match status" value="1"/>
</dbReference>
<dbReference type="PRINTS" id="PR00080">
    <property type="entry name" value="SDRFAMILY"/>
</dbReference>
<dbReference type="Gene3D" id="3.40.50.720">
    <property type="entry name" value="NAD(P)-binding Rossmann-like Domain"/>
    <property type="match status" value="1"/>
</dbReference>
<dbReference type="PRINTS" id="PR00081">
    <property type="entry name" value="GDHRDH"/>
</dbReference>
<keyword evidence="2" id="KW-0560">Oxidoreductase</keyword>
<keyword evidence="5" id="KW-0812">Transmembrane</keyword>
<name>A0A918ALG5_9PSEU</name>
<dbReference type="InterPro" id="IPR020904">
    <property type="entry name" value="Sc_DH/Rdtase_CS"/>
</dbReference>